<dbReference type="PANTHER" id="PTHR48107">
    <property type="entry name" value="NADPH-DEPENDENT ALDEHYDE REDUCTASE-LIKE PROTEIN, CHLOROPLASTIC-RELATED"/>
    <property type="match status" value="1"/>
</dbReference>
<reference evidence="4 5" key="1">
    <citation type="submission" date="2020-08" db="EMBL/GenBank/DDBJ databases">
        <title>Sequencing the genomes of 1000 actinobacteria strains.</title>
        <authorList>
            <person name="Klenk H.-P."/>
        </authorList>
    </citation>
    <scope>NUCLEOTIDE SEQUENCE [LARGE SCALE GENOMIC DNA]</scope>
    <source>
        <strain evidence="4 5">DSM 41654</strain>
    </source>
</reference>
<evidence type="ECO:0000256" key="2">
    <source>
        <dbReference type="ARBA" id="ARBA00023002"/>
    </source>
</evidence>
<sequence length="254" mass="25996">MTTSVVVTGGSTGIGRAIALRVGGVGGVGGVGEGGGGGRPVVVAYRSGERRAFEVVREIEEGGGRAVAVRADVSRRPEVGALFDRAEDAFGPVGALVNNAGVSRVAAVADSDDELIAELLGVNLLGALYGMQEAARRLQSGGGIVNLSSTAVAVGTPSLGVYLAAKAGVEALTRVLAKELGPRGIRVNTVAPGLVDSPMFRDGKSEQDLERFRTQAPMRRLGRYEEIADAVDYLLSPGASWVNGQTLRVNGGVA</sequence>
<proteinExistence type="inferred from homology"/>
<dbReference type="GO" id="GO:0004316">
    <property type="term" value="F:3-oxoacyl-[acyl-carrier-protein] reductase (NADPH) activity"/>
    <property type="evidence" value="ECO:0007669"/>
    <property type="project" value="UniProtKB-EC"/>
</dbReference>
<dbReference type="FunFam" id="3.40.50.720:FF:000084">
    <property type="entry name" value="Short-chain dehydrogenase reductase"/>
    <property type="match status" value="1"/>
</dbReference>
<comment type="caution">
    <text evidence="4">The sequence shown here is derived from an EMBL/GenBank/DDBJ whole genome shotgun (WGS) entry which is preliminary data.</text>
</comment>
<dbReference type="PRINTS" id="PR00081">
    <property type="entry name" value="GDHRDH"/>
</dbReference>
<dbReference type="InterPro" id="IPR002347">
    <property type="entry name" value="SDR_fam"/>
</dbReference>
<accession>A0A7W7QX01</accession>
<comment type="similarity">
    <text evidence="1">Belongs to the short-chain dehydrogenases/reductases (SDR) family.</text>
</comment>
<dbReference type="InterPro" id="IPR036291">
    <property type="entry name" value="NAD(P)-bd_dom_sf"/>
</dbReference>
<protein>
    <submittedName>
        <fullName evidence="4">3-oxoacyl-[acyl-carrier protein] reductase</fullName>
        <ecNumber evidence="4">1.1.1.100</ecNumber>
    </submittedName>
</protein>
<organism evidence="4 5">
    <name type="scientific">Kitasatospora kifunensis</name>
    <name type="common">Streptomyces kifunensis</name>
    <dbReference type="NCBI Taxonomy" id="58351"/>
    <lineage>
        <taxon>Bacteria</taxon>
        <taxon>Bacillati</taxon>
        <taxon>Actinomycetota</taxon>
        <taxon>Actinomycetes</taxon>
        <taxon>Kitasatosporales</taxon>
        <taxon>Streptomycetaceae</taxon>
        <taxon>Kitasatospora</taxon>
    </lineage>
</organism>
<evidence type="ECO:0000313" key="5">
    <source>
        <dbReference type="Proteomes" id="UP000540506"/>
    </source>
</evidence>
<dbReference type="PANTHER" id="PTHR48107:SF7">
    <property type="entry name" value="RE15974P"/>
    <property type="match status" value="1"/>
</dbReference>
<dbReference type="Proteomes" id="UP000540506">
    <property type="component" value="Unassembled WGS sequence"/>
</dbReference>
<evidence type="ECO:0000313" key="4">
    <source>
        <dbReference type="EMBL" id="MBB4921290.1"/>
    </source>
</evidence>
<feature type="domain" description="Ketoreductase" evidence="3">
    <location>
        <begin position="3"/>
        <end position="193"/>
    </location>
</feature>
<dbReference type="AlphaFoldDB" id="A0A7W7QX01"/>
<dbReference type="PRINTS" id="PR00080">
    <property type="entry name" value="SDRFAMILY"/>
</dbReference>
<dbReference type="Gene3D" id="3.40.50.720">
    <property type="entry name" value="NAD(P)-binding Rossmann-like Domain"/>
    <property type="match status" value="1"/>
</dbReference>
<name>A0A7W7QX01_KITKI</name>
<dbReference type="EC" id="1.1.1.100" evidence="4"/>
<dbReference type="SUPFAM" id="SSF51735">
    <property type="entry name" value="NAD(P)-binding Rossmann-fold domains"/>
    <property type="match status" value="1"/>
</dbReference>
<evidence type="ECO:0000256" key="1">
    <source>
        <dbReference type="ARBA" id="ARBA00006484"/>
    </source>
</evidence>
<dbReference type="Pfam" id="PF13561">
    <property type="entry name" value="adh_short_C2"/>
    <property type="match status" value="1"/>
</dbReference>
<dbReference type="RefSeq" id="WP_184933647.1">
    <property type="nucleotide sequence ID" value="NZ_JACHJV010000001.1"/>
</dbReference>
<gene>
    <name evidence="4" type="ORF">FHR34_000283</name>
</gene>
<dbReference type="InterPro" id="IPR057326">
    <property type="entry name" value="KR_dom"/>
</dbReference>
<dbReference type="EMBL" id="JACHJV010000001">
    <property type="protein sequence ID" value="MBB4921290.1"/>
    <property type="molecule type" value="Genomic_DNA"/>
</dbReference>
<dbReference type="SMART" id="SM00822">
    <property type="entry name" value="PKS_KR"/>
    <property type="match status" value="1"/>
</dbReference>
<evidence type="ECO:0000259" key="3">
    <source>
        <dbReference type="SMART" id="SM00822"/>
    </source>
</evidence>
<keyword evidence="5" id="KW-1185">Reference proteome</keyword>
<keyword evidence="2 4" id="KW-0560">Oxidoreductase</keyword>